<protein>
    <submittedName>
        <fullName evidence="2">ABC-type uncharacterized transport system permease subunit</fullName>
    </submittedName>
</protein>
<evidence type="ECO:0000256" key="1">
    <source>
        <dbReference type="SAM" id="Phobius"/>
    </source>
</evidence>
<reference evidence="2 3" key="1">
    <citation type="submission" date="2021-01" db="EMBL/GenBank/DDBJ databases">
        <title>Sequencing the genomes of 1000 actinobacteria strains.</title>
        <authorList>
            <person name="Klenk H.-P."/>
        </authorList>
    </citation>
    <scope>NUCLEOTIDE SEQUENCE [LARGE SCALE GENOMIC DNA]</scope>
    <source>
        <strain evidence="2 3">DSM 13057</strain>
    </source>
</reference>
<dbReference type="EMBL" id="JAFBBU010000001">
    <property type="protein sequence ID" value="MBM7470548.1"/>
    <property type="molecule type" value="Genomic_DNA"/>
</dbReference>
<keyword evidence="1" id="KW-0812">Transmembrane</keyword>
<sequence>MTGITLRAAAYVASIDNPLNGILPDFSIFGVQFTELWQKLVAGIWAIAIVIAVIYLIMGVGSMASASGVNANPMAHAEGRKKATNAAIALGILAALAVIVGAILAVVS</sequence>
<organism evidence="2 3">
    <name type="scientific">Subtercola frigoramans</name>
    <dbReference type="NCBI Taxonomy" id="120298"/>
    <lineage>
        <taxon>Bacteria</taxon>
        <taxon>Bacillati</taxon>
        <taxon>Actinomycetota</taxon>
        <taxon>Actinomycetes</taxon>
        <taxon>Micrococcales</taxon>
        <taxon>Microbacteriaceae</taxon>
        <taxon>Subtercola</taxon>
    </lineage>
</organism>
<keyword evidence="1" id="KW-1133">Transmembrane helix</keyword>
<dbReference type="Proteomes" id="UP000776164">
    <property type="component" value="Unassembled WGS sequence"/>
</dbReference>
<gene>
    <name evidence="2" type="ORF">JOE66_000182</name>
</gene>
<comment type="caution">
    <text evidence="2">The sequence shown here is derived from an EMBL/GenBank/DDBJ whole genome shotgun (WGS) entry which is preliminary data.</text>
</comment>
<dbReference type="RefSeq" id="WP_239518172.1">
    <property type="nucleotide sequence ID" value="NZ_BAAAHT010000001.1"/>
</dbReference>
<keyword evidence="3" id="KW-1185">Reference proteome</keyword>
<keyword evidence="1" id="KW-0472">Membrane</keyword>
<proteinExistence type="predicted"/>
<dbReference type="InterPro" id="IPR043993">
    <property type="entry name" value="T4SS_pilin"/>
</dbReference>
<evidence type="ECO:0000313" key="3">
    <source>
        <dbReference type="Proteomes" id="UP000776164"/>
    </source>
</evidence>
<evidence type="ECO:0000313" key="2">
    <source>
        <dbReference type="EMBL" id="MBM7470548.1"/>
    </source>
</evidence>
<dbReference type="Pfam" id="PF18895">
    <property type="entry name" value="T4SS_pilin"/>
    <property type="match status" value="1"/>
</dbReference>
<feature type="transmembrane region" description="Helical" evidence="1">
    <location>
        <begin position="42"/>
        <end position="66"/>
    </location>
</feature>
<feature type="transmembrane region" description="Helical" evidence="1">
    <location>
        <begin position="87"/>
        <end position="107"/>
    </location>
</feature>
<name>A0ABS2L0E7_9MICO</name>
<accession>A0ABS2L0E7</accession>